<evidence type="ECO:0000313" key="3">
    <source>
        <dbReference type="EMBL" id="KOO32210.1"/>
    </source>
</evidence>
<proteinExistence type="predicted"/>
<dbReference type="SUPFAM" id="SSF54975">
    <property type="entry name" value="Acylphosphatase/BLUF domain-like"/>
    <property type="match status" value="1"/>
</dbReference>
<gene>
    <name evidence="2" type="ORF">Ctob_002050</name>
    <name evidence="3" type="ORF">Ctob_009473</name>
</gene>
<protein>
    <recommendedName>
        <fullName evidence="5">Acylphosphatase-like domain-containing protein</fullName>
    </recommendedName>
</protein>
<reference evidence="2" key="1">
    <citation type="submission" date="2014-12" db="EMBL/GenBank/DDBJ databases">
        <title>Draft genome of the oleaginous, mixotrophic haptophyte, Chrysochromulina tobin.</title>
        <authorList>
            <person name="Hovde B.T."/>
            <person name="Starkenburg S.R."/>
            <person name="Cattolico R.A."/>
        </authorList>
    </citation>
    <scope>NUCLEOTIDE SEQUENCE</scope>
    <source>
        <strain evidence="2">CCMP291</strain>
    </source>
</reference>
<dbReference type="OrthoDB" id="10416862at2759"/>
<comment type="caution">
    <text evidence="2">The sequence shown here is derived from an EMBL/GenBank/DDBJ whole genome shotgun (WGS) entry which is preliminary data.</text>
</comment>
<dbReference type="AlphaFoldDB" id="A0A0M0J8F0"/>
<feature type="chain" id="PRO_5007416927" description="Acylphosphatase-like domain-containing protein" evidence="1">
    <location>
        <begin position="20"/>
        <end position="232"/>
    </location>
</feature>
<dbReference type="EMBL" id="JWZX01003243">
    <property type="protein sequence ID" value="KOO22871.1"/>
    <property type="molecule type" value="Genomic_DNA"/>
</dbReference>
<keyword evidence="4" id="KW-1185">Reference proteome</keyword>
<name>A0A0M0J8F0_9EUKA</name>
<dbReference type="Proteomes" id="UP000037460">
    <property type="component" value="Unassembled WGS sequence"/>
</dbReference>
<organism evidence="2 4">
    <name type="scientific">Chrysochromulina tobinii</name>
    <dbReference type="NCBI Taxonomy" id="1460289"/>
    <lineage>
        <taxon>Eukaryota</taxon>
        <taxon>Haptista</taxon>
        <taxon>Haptophyta</taxon>
        <taxon>Prymnesiophyceae</taxon>
        <taxon>Prymnesiales</taxon>
        <taxon>Chrysochromulinaceae</taxon>
        <taxon>Chrysochromulina</taxon>
    </lineage>
</organism>
<evidence type="ECO:0000256" key="1">
    <source>
        <dbReference type="SAM" id="SignalP"/>
    </source>
</evidence>
<dbReference type="EMBL" id="JWZX01001826">
    <property type="protein sequence ID" value="KOO32210.1"/>
    <property type="molecule type" value="Genomic_DNA"/>
</dbReference>
<evidence type="ECO:0000313" key="2">
    <source>
        <dbReference type="EMBL" id="KOO22871.1"/>
    </source>
</evidence>
<reference evidence="4" key="2">
    <citation type="journal article" date="2015" name="PLoS Genet.">
        <title>Genome Sequence and Transcriptome Analyses of Chrysochromulina tobin: Metabolic Tools for Enhanced Algal Fitness in the Prominent Order Prymnesiales (Haptophyceae).</title>
        <authorList>
            <person name="Hovde B.T."/>
            <person name="Deodato C.R."/>
            <person name="Hunsperger H.M."/>
            <person name="Ryken S.A."/>
            <person name="Yost W."/>
            <person name="Jha R.K."/>
            <person name="Patterson J."/>
            <person name="Monnat R.J. Jr."/>
            <person name="Barlow S.B."/>
            <person name="Starkenburg S.R."/>
            <person name="Cattolico R.A."/>
        </authorList>
    </citation>
    <scope>NUCLEOTIDE SEQUENCE</scope>
    <source>
        <strain evidence="4">CCMP291</strain>
    </source>
</reference>
<accession>A0A0M0J8F0</accession>
<evidence type="ECO:0008006" key="5">
    <source>
        <dbReference type="Google" id="ProtNLM"/>
    </source>
</evidence>
<keyword evidence="1" id="KW-0732">Signal</keyword>
<feature type="signal peptide" evidence="1">
    <location>
        <begin position="1"/>
        <end position="19"/>
    </location>
</feature>
<sequence length="232" mass="24306">MGAVVVVVAATFALARSLALVPQTLPNALVRIAAPVCRRSSPLVLGGFQQKEAPALVAGSRVSLVFSAGSASKLQEAACGGGECDTGLTGVIYSLPSGRIEIIAEGPQDTITAFVKRIRAAAAVGAQVKESTQLPVGAYMASFPLINLAQPSATAKITMSGPEADMDYIARHLKTEAVFNRGLKLTKEPSTSPEQLSVVCSGKSERLKSFVRWCYLGPPLARPEKVQVQWAA</sequence>
<dbReference type="InterPro" id="IPR036046">
    <property type="entry name" value="Acylphosphatase-like_dom_sf"/>
</dbReference>
<evidence type="ECO:0000313" key="4">
    <source>
        <dbReference type="Proteomes" id="UP000037460"/>
    </source>
</evidence>